<proteinExistence type="predicted"/>
<dbReference type="InterPro" id="IPR056125">
    <property type="entry name" value="DUF7708"/>
</dbReference>
<dbReference type="Proteomes" id="UP000800200">
    <property type="component" value="Unassembled WGS sequence"/>
</dbReference>
<evidence type="ECO:0000313" key="3">
    <source>
        <dbReference type="Proteomes" id="UP000800200"/>
    </source>
</evidence>
<evidence type="ECO:0000259" key="1">
    <source>
        <dbReference type="Pfam" id="PF24809"/>
    </source>
</evidence>
<dbReference type="OrthoDB" id="5389400at2759"/>
<name>A0A6A6DJZ7_9PEZI</name>
<evidence type="ECO:0000313" key="2">
    <source>
        <dbReference type="EMBL" id="KAF2177896.1"/>
    </source>
</evidence>
<organism evidence="2 3">
    <name type="scientific">Zopfia rhizophila CBS 207.26</name>
    <dbReference type="NCBI Taxonomy" id="1314779"/>
    <lineage>
        <taxon>Eukaryota</taxon>
        <taxon>Fungi</taxon>
        <taxon>Dikarya</taxon>
        <taxon>Ascomycota</taxon>
        <taxon>Pezizomycotina</taxon>
        <taxon>Dothideomycetes</taxon>
        <taxon>Dothideomycetes incertae sedis</taxon>
        <taxon>Zopfiaceae</taxon>
        <taxon>Zopfia</taxon>
    </lineage>
</organism>
<feature type="domain" description="DUF7708" evidence="1">
    <location>
        <begin position="85"/>
        <end position="189"/>
    </location>
</feature>
<reference evidence="2" key="1">
    <citation type="journal article" date="2020" name="Stud. Mycol.">
        <title>101 Dothideomycetes genomes: a test case for predicting lifestyles and emergence of pathogens.</title>
        <authorList>
            <person name="Haridas S."/>
            <person name="Albert R."/>
            <person name="Binder M."/>
            <person name="Bloem J."/>
            <person name="Labutti K."/>
            <person name="Salamov A."/>
            <person name="Andreopoulos B."/>
            <person name="Baker S."/>
            <person name="Barry K."/>
            <person name="Bills G."/>
            <person name="Bluhm B."/>
            <person name="Cannon C."/>
            <person name="Castanera R."/>
            <person name="Culley D."/>
            <person name="Daum C."/>
            <person name="Ezra D."/>
            <person name="Gonzalez J."/>
            <person name="Henrissat B."/>
            <person name="Kuo A."/>
            <person name="Liang C."/>
            <person name="Lipzen A."/>
            <person name="Lutzoni F."/>
            <person name="Magnuson J."/>
            <person name="Mondo S."/>
            <person name="Nolan M."/>
            <person name="Ohm R."/>
            <person name="Pangilinan J."/>
            <person name="Park H.-J."/>
            <person name="Ramirez L."/>
            <person name="Alfaro M."/>
            <person name="Sun H."/>
            <person name="Tritt A."/>
            <person name="Yoshinaga Y."/>
            <person name="Zwiers L.-H."/>
            <person name="Turgeon B."/>
            <person name="Goodwin S."/>
            <person name="Spatafora J."/>
            <person name="Crous P."/>
            <person name="Grigoriev I."/>
        </authorList>
    </citation>
    <scope>NUCLEOTIDE SEQUENCE</scope>
    <source>
        <strain evidence="2">CBS 207.26</strain>
    </source>
</reference>
<keyword evidence="3" id="KW-1185">Reference proteome</keyword>
<dbReference type="AlphaFoldDB" id="A0A6A6DJZ7"/>
<sequence length="224" mass="25358">MSWPLRIEHKTISMANSNAPGTDGLGDSVFIEARDQFLNSLLPSERAQFAKCHSAQQLLKDIKNLLSLKKNAAVRRSCVQSIANLGTKLSPYFDAIGWIVQSHPEFAAIGWGAFRFVLQLASNYTSFFEKLLRTLHRLAVEFPTYKLLAKHQDEAPTEPMSAAIYHGISALYASLLRFLHHVVRVFRKKDGTPKRTLRVAASISWKPFDLWFGDLKILTCIVEW</sequence>
<dbReference type="Pfam" id="PF24809">
    <property type="entry name" value="DUF7708"/>
    <property type="match status" value="1"/>
</dbReference>
<dbReference type="EMBL" id="ML994681">
    <property type="protein sequence ID" value="KAF2177896.1"/>
    <property type="molecule type" value="Genomic_DNA"/>
</dbReference>
<protein>
    <recommendedName>
        <fullName evidence="1">DUF7708 domain-containing protein</fullName>
    </recommendedName>
</protein>
<gene>
    <name evidence="2" type="ORF">K469DRAFT_350551</name>
</gene>
<accession>A0A6A6DJZ7</accession>